<evidence type="ECO:0000313" key="2">
    <source>
        <dbReference type="Proteomes" id="UP000265520"/>
    </source>
</evidence>
<protein>
    <submittedName>
        <fullName evidence="1">Uncharacterized protein</fullName>
    </submittedName>
</protein>
<dbReference type="AlphaFoldDB" id="A0A392RS96"/>
<accession>A0A392RS96</accession>
<feature type="non-terminal residue" evidence="1">
    <location>
        <position position="40"/>
    </location>
</feature>
<evidence type="ECO:0000313" key="1">
    <source>
        <dbReference type="EMBL" id="MCI39047.1"/>
    </source>
</evidence>
<dbReference type="EMBL" id="LXQA010263020">
    <property type="protein sequence ID" value="MCI39047.1"/>
    <property type="molecule type" value="Genomic_DNA"/>
</dbReference>
<sequence>MWDSLVGATSWGWCVRDHRVSFILAGSNFIEERLDIIMQE</sequence>
<reference evidence="1 2" key="1">
    <citation type="journal article" date="2018" name="Front. Plant Sci.">
        <title>Red Clover (Trifolium pratense) and Zigzag Clover (T. medium) - A Picture of Genomic Similarities and Differences.</title>
        <authorList>
            <person name="Dluhosova J."/>
            <person name="Istvanek J."/>
            <person name="Nedelnik J."/>
            <person name="Repkova J."/>
        </authorList>
    </citation>
    <scope>NUCLEOTIDE SEQUENCE [LARGE SCALE GENOMIC DNA]</scope>
    <source>
        <strain evidence="2">cv. 10/8</strain>
        <tissue evidence="1">Leaf</tissue>
    </source>
</reference>
<keyword evidence="2" id="KW-1185">Reference proteome</keyword>
<dbReference type="Proteomes" id="UP000265520">
    <property type="component" value="Unassembled WGS sequence"/>
</dbReference>
<name>A0A392RS96_9FABA</name>
<organism evidence="1 2">
    <name type="scientific">Trifolium medium</name>
    <dbReference type="NCBI Taxonomy" id="97028"/>
    <lineage>
        <taxon>Eukaryota</taxon>
        <taxon>Viridiplantae</taxon>
        <taxon>Streptophyta</taxon>
        <taxon>Embryophyta</taxon>
        <taxon>Tracheophyta</taxon>
        <taxon>Spermatophyta</taxon>
        <taxon>Magnoliopsida</taxon>
        <taxon>eudicotyledons</taxon>
        <taxon>Gunneridae</taxon>
        <taxon>Pentapetalae</taxon>
        <taxon>rosids</taxon>
        <taxon>fabids</taxon>
        <taxon>Fabales</taxon>
        <taxon>Fabaceae</taxon>
        <taxon>Papilionoideae</taxon>
        <taxon>50 kb inversion clade</taxon>
        <taxon>NPAAA clade</taxon>
        <taxon>Hologalegina</taxon>
        <taxon>IRL clade</taxon>
        <taxon>Trifolieae</taxon>
        <taxon>Trifolium</taxon>
    </lineage>
</organism>
<proteinExistence type="predicted"/>
<comment type="caution">
    <text evidence="1">The sequence shown here is derived from an EMBL/GenBank/DDBJ whole genome shotgun (WGS) entry which is preliminary data.</text>
</comment>